<evidence type="ECO:0000313" key="2">
    <source>
        <dbReference type="EMBL" id="CAK0813749.1"/>
    </source>
</evidence>
<feature type="compositionally biased region" description="Basic residues" evidence="1">
    <location>
        <begin position="359"/>
        <end position="372"/>
    </location>
</feature>
<gene>
    <name evidence="2" type="ORF">PCOR1329_LOCUS17566</name>
</gene>
<evidence type="ECO:0000256" key="1">
    <source>
        <dbReference type="SAM" id="MobiDB-lite"/>
    </source>
</evidence>
<dbReference type="Proteomes" id="UP001189429">
    <property type="component" value="Unassembled WGS sequence"/>
</dbReference>
<feature type="compositionally biased region" description="Polar residues" evidence="1">
    <location>
        <begin position="453"/>
        <end position="463"/>
    </location>
</feature>
<evidence type="ECO:0000313" key="3">
    <source>
        <dbReference type="Proteomes" id="UP001189429"/>
    </source>
</evidence>
<protein>
    <submittedName>
        <fullName evidence="2">Uncharacterized protein</fullName>
    </submittedName>
</protein>
<feature type="region of interest" description="Disordered" evidence="1">
    <location>
        <begin position="149"/>
        <end position="202"/>
    </location>
</feature>
<reference evidence="2" key="1">
    <citation type="submission" date="2023-10" db="EMBL/GenBank/DDBJ databases">
        <authorList>
            <person name="Chen Y."/>
            <person name="Shah S."/>
            <person name="Dougan E. K."/>
            <person name="Thang M."/>
            <person name="Chan C."/>
        </authorList>
    </citation>
    <scope>NUCLEOTIDE SEQUENCE [LARGE SCALE GENOMIC DNA]</scope>
</reference>
<accession>A0ABN9R4N4</accession>
<sequence length="485" mass="52135">MAAVAKKPAGTAQKGRPPGSVTTEIDESTQKLILQTFEAELDEPESAEYGPQQDEDSLRQNARLLKRLRSITNNKIPAKSVLQKLLLEFAGNQESSPGWKLADQAESWSEGRARSIHLMLQHVANGVRKNPIPKWANVFGRSACAPSAASELAEGTNEDGETDDGDAAGDEDAHDEADEEAEEEHKAEDPAEPDEPAQHESPAVPVDAAGELVDGWLVGWSKEMKAAWRKDPDKKGKKVLVEYAALKNECDISYAVWPDGMKLKVPDELQEPTQTKGRVLEKPIWSGEKGGAKLEAKWTRKHDKEWITLWSTKDKQLTQLLSLTGYPDRETGAKVISELGDLYVGGYDKPQLEAEKAKRGYGKKGARPKASLKRPAAALDAAPAGAAPAEAAVELPPESKAVSAQISPRKKPAAASAYSTPSPKKQKPVVAAGGGASPAAAPSVPLAEEEAQHLSTSRPPNMTTDKDAHLVIPPLPAIPEIPCFD</sequence>
<proteinExistence type="predicted"/>
<organism evidence="2 3">
    <name type="scientific">Prorocentrum cordatum</name>
    <dbReference type="NCBI Taxonomy" id="2364126"/>
    <lineage>
        <taxon>Eukaryota</taxon>
        <taxon>Sar</taxon>
        <taxon>Alveolata</taxon>
        <taxon>Dinophyceae</taxon>
        <taxon>Prorocentrales</taxon>
        <taxon>Prorocentraceae</taxon>
        <taxon>Prorocentrum</taxon>
    </lineage>
</organism>
<feature type="compositionally biased region" description="Low complexity" evidence="1">
    <location>
        <begin position="373"/>
        <end position="398"/>
    </location>
</feature>
<comment type="caution">
    <text evidence="2">The sequence shown here is derived from an EMBL/GenBank/DDBJ whole genome shotgun (WGS) entry which is preliminary data.</text>
</comment>
<feature type="region of interest" description="Disordered" evidence="1">
    <location>
        <begin position="1"/>
        <end position="25"/>
    </location>
</feature>
<name>A0ABN9R4N4_9DINO</name>
<feature type="region of interest" description="Disordered" evidence="1">
    <location>
        <begin position="354"/>
        <end position="471"/>
    </location>
</feature>
<feature type="compositionally biased region" description="Low complexity" evidence="1">
    <location>
        <begin position="437"/>
        <end position="446"/>
    </location>
</feature>
<keyword evidence="3" id="KW-1185">Reference proteome</keyword>
<feature type="compositionally biased region" description="Low complexity" evidence="1">
    <location>
        <begin position="413"/>
        <end position="423"/>
    </location>
</feature>
<feature type="compositionally biased region" description="Acidic residues" evidence="1">
    <location>
        <begin position="156"/>
        <end position="182"/>
    </location>
</feature>
<dbReference type="EMBL" id="CAUYUJ010005464">
    <property type="protein sequence ID" value="CAK0813749.1"/>
    <property type="molecule type" value="Genomic_DNA"/>
</dbReference>